<dbReference type="InterPro" id="IPR001802">
    <property type="entry name" value="MerP/CopZ"/>
</dbReference>
<proteinExistence type="predicted"/>
<comment type="caution">
    <text evidence="4">The sequence shown here is derived from an EMBL/GenBank/DDBJ whole genome shotgun (WGS) entry which is preliminary data.</text>
</comment>
<dbReference type="AlphaFoldDB" id="A0AAE3GYC3"/>
<organism evidence="4 5">
    <name type="scientific">Lacihabitans soyangensis</name>
    <dbReference type="NCBI Taxonomy" id="869394"/>
    <lineage>
        <taxon>Bacteria</taxon>
        <taxon>Pseudomonadati</taxon>
        <taxon>Bacteroidota</taxon>
        <taxon>Cytophagia</taxon>
        <taxon>Cytophagales</taxon>
        <taxon>Leadbetterellaceae</taxon>
        <taxon>Lacihabitans</taxon>
    </lineage>
</organism>
<keyword evidence="2" id="KW-1133">Transmembrane helix</keyword>
<dbReference type="Pfam" id="PF00403">
    <property type="entry name" value="HMA"/>
    <property type="match status" value="1"/>
</dbReference>
<dbReference type="Gene3D" id="1.10.287.910">
    <property type="entry name" value="bacterial mercury transporter, merf"/>
    <property type="match status" value="1"/>
</dbReference>
<evidence type="ECO:0000313" key="5">
    <source>
        <dbReference type="Proteomes" id="UP001204144"/>
    </source>
</evidence>
<evidence type="ECO:0000256" key="1">
    <source>
        <dbReference type="ARBA" id="ARBA00022723"/>
    </source>
</evidence>
<dbReference type="Gene3D" id="3.30.70.100">
    <property type="match status" value="1"/>
</dbReference>
<dbReference type="RefSeq" id="WP_255035223.1">
    <property type="nucleotide sequence ID" value="NZ_RJUF01000001.1"/>
</dbReference>
<dbReference type="PANTHER" id="PTHR46594:SF4">
    <property type="entry name" value="P-TYPE CATION-TRANSPORTING ATPASE"/>
    <property type="match status" value="1"/>
</dbReference>
<keyword evidence="1" id="KW-0479">Metal-binding</keyword>
<dbReference type="InterPro" id="IPR006121">
    <property type="entry name" value="HMA_dom"/>
</dbReference>
<evidence type="ECO:0000256" key="2">
    <source>
        <dbReference type="SAM" id="Phobius"/>
    </source>
</evidence>
<feature type="transmembrane region" description="Helical" evidence="2">
    <location>
        <begin position="46"/>
        <end position="63"/>
    </location>
</feature>
<dbReference type="EMBL" id="RJUF01000001">
    <property type="protein sequence ID" value="MCP9761488.1"/>
    <property type="molecule type" value="Genomic_DNA"/>
</dbReference>
<protein>
    <submittedName>
        <fullName evidence="4">Mercuric transport protein MerTP</fullName>
    </submittedName>
</protein>
<gene>
    <name evidence="4" type="primary">merTP</name>
    <name evidence="4" type="ORF">EGI31_00865</name>
</gene>
<dbReference type="InterPro" id="IPR017969">
    <property type="entry name" value="Heavy-metal-associated_CS"/>
</dbReference>
<evidence type="ECO:0000313" key="4">
    <source>
        <dbReference type="EMBL" id="MCP9761488.1"/>
    </source>
</evidence>
<keyword evidence="2" id="KW-0472">Membrane</keyword>
<dbReference type="NCBIfam" id="NF033556">
    <property type="entry name" value="MerTP_fusion"/>
    <property type="match status" value="1"/>
</dbReference>
<dbReference type="FunFam" id="3.30.70.100:FF:000001">
    <property type="entry name" value="ATPase copper transporting beta"/>
    <property type="match status" value="1"/>
</dbReference>
<dbReference type="Proteomes" id="UP001204144">
    <property type="component" value="Unassembled WGS sequence"/>
</dbReference>
<dbReference type="PROSITE" id="PS50846">
    <property type="entry name" value="HMA_2"/>
    <property type="match status" value="1"/>
</dbReference>
<dbReference type="PROSITE" id="PS01047">
    <property type="entry name" value="HMA_1"/>
    <property type="match status" value="1"/>
</dbReference>
<keyword evidence="5" id="KW-1185">Reference proteome</keyword>
<feature type="domain" description="HMA" evidence="3">
    <location>
        <begin position="133"/>
        <end position="199"/>
    </location>
</feature>
<keyword evidence="2" id="KW-0812">Transmembrane</keyword>
<feature type="transmembrane region" description="Helical" evidence="2">
    <location>
        <begin position="95"/>
        <end position="117"/>
    </location>
</feature>
<dbReference type="CDD" id="cd00371">
    <property type="entry name" value="HMA"/>
    <property type="match status" value="1"/>
</dbReference>
<evidence type="ECO:0000259" key="3">
    <source>
        <dbReference type="PROSITE" id="PS50846"/>
    </source>
</evidence>
<accession>A0AAE3GYC3</accession>
<dbReference type="SUPFAM" id="SSF55008">
    <property type="entry name" value="HMA, heavy metal-associated domain"/>
    <property type="match status" value="1"/>
</dbReference>
<feature type="transmembrane region" description="Helical" evidence="2">
    <location>
        <begin position="12"/>
        <end position="40"/>
    </location>
</feature>
<dbReference type="PRINTS" id="PR00946">
    <property type="entry name" value="HGSCAVENGER"/>
</dbReference>
<sequence length="205" mass="22560">MKTTTSLPNLSIITALASSLCCIMPVLAILAGTTGIASTFSWLDPARPYFIGSTALILGLAWYKKLKTQKQTSGESLNCNCETDSKVSFLQTKTFLTMITILSILLLSFPSYSHLFFQKTDNKVTINQAVKSQKIEFIISGMTCTGCEVHVKSEVSKLKGIIIVQVSYEKGNAIVEFDNKKTNIKEITKAINSTGYKVVNHKNIF</sequence>
<dbReference type="GO" id="GO:0046872">
    <property type="term" value="F:metal ion binding"/>
    <property type="evidence" value="ECO:0007669"/>
    <property type="project" value="UniProtKB-KW"/>
</dbReference>
<name>A0AAE3GYC3_9BACT</name>
<dbReference type="InterPro" id="IPR036163">
    <property type="entry name" value="HMA_dom_sf"/>
</dbReference>
<reference evidence="4 5" key="1">
    <citation type="submission" date="2018-11" db="EMBL/GenBank/DDBJ databases">
        <title>Novel bacteria species description.</title>
        <authorList>
            <person name="Han J.-H."/>
        </authorList>
    </citation>
    <scope>NUCLEOTIDE SEQUENCE [LARGE SCALE GENOMIC DNA]</scope>
    <source>
        <strain evidence="4 5">KCTC23259</strain>
    </source>
</reference>
<dbReference type="PANTHER" id="PTHR46594">
    <property type="entry name" value="P-TYPE CATION-TRANSPORTING ATPASE"/>
    <property type="match status" value="1"/>
</dbReference>